<organism evidence="1 2">
    <name type="scientific">Neonectria punicea</name>
    <dbReference type="NCBI Taxonomy" id="979145"/>
    <lineage>
        <taxon>Eukaryota</taxon>
        <taxon>Fungi</taxon>
        <taxon>Dikarya</taxon>
        <taxon>Ascomycota</taxon>
        <taxon>Pezizomycotina</taxon>
        <taxon>Sordariomycetes</taxon>
        <taxon>Hypocreomycetidae</taxon>
        <taxon>Hypocreales</taxon>
        <taxon>Nectriaceae</taxon>
        <taxon>Neonectria</taxon>
    </lineage>
</organism>
<proteinExistence type="predicted"/>
<reference evidence="1 2" key="1">
    <citation type="journal article" date="2025" name="Microbiol. Resour. Announc.">
        <title>Draft genome sequences for Neonectria magnoliae and Neonectria punicea, canker pathogens of Liriodendron tulipifera and Acer saccharum in West Virginia.</title>
        <authorList>
            <person name="Petronek H.M."/>
            <person name="Kasson M.T."/>
            <person name="Metheny A.M."/>
            <person name="Stauder C.M."/>
            <person name="Lovett B."/>
            <person name="Lynch S.C."/>
            <person name="Garnas J.R."/>
            <person name="Kasson L.R."/>
            <person name="Stajich J.E."/>
        </authorList>
    </citation>
    <scope>NUCLEOTIDE SEQUENCE [LARGE SCALE GENOMIC DNA]</scope>
    <source>
        <strain evidence="1 2">NRRL 64653</strain>
    </source>
</reference>
<dbReference type="EMBL" id="JAZAVJ010000010">
    <property type="protein sequence ID" value="KAK7423284.1"/>
    <property type="molecule type" value="Genomic_DNA"/>
</dbReference>
<protein>
    <submittedName>
        <fullName evidence="1">Uncharacterized protein</fullName>
    </submittedName>
</protein>
<accession>A0ABR1HQP0</accession>
<gene>
    <name evidence="1" type="ORF">QQX98_001074</name>
</gene>
<comment type="caution">
    <text evidence="1">The sequence shown here is derived from an EMBL/GenBank/DDBJ whole genome shotgun (WGS) entry which is preliminary data.</text>
</comment>
<dbReference type="Proteomes" id="UP001498476">
    <property type="component" value="Unassembled WGS sequence"/>
</dbReference>
<evidence type="ECO:0000313" key="2">
    <source>
        <dbReference type="Proteomes" id="UP001498476"/>
    </source>
</evidence>
<name>A0ABR1HQP0_9HYPO</name>
<keyword evidence="2" id="KW-1185">Reference proteome</keyword>
<evidence type="ECO:0000313" key="1">
    <source>
        <dbReference type="EMBL" id="KAK7423284.1"/>
    </source>
</evidence>
<sequence>MWTSFYRLGMNNPPTGRLTQAEIDNWFIAMVRRFGDRFPKLREMCILVEFPYIYRGTRTEDGARMVVDRDNFGRMAHRDEFPIGIFQ</sequence>